<dbReference type="PATRIC" id="fig|172049.5.peg.1675"/>
<dbReference type="EMBL" id="LGFD01000013">
    <property type="protein sequence ID" value="KUK17826.1"/>
    <property type="molecule type" value="Genomic_DNA"/>
</dbReference>
<protein>
    <submittedName>
        <fullName evidence="1">Transposase</fullName>
    </submittedName>
</protein>
<feature type="non-terminal residue" evidence="1">
    <location>
        <position position="1"/>
    </location>
</feature>
<dbReference type="AlphaFoldDB" id="A0A117L1J9"/>
<dbReference type="Proteomes" id="UP000053911">
    <property type="component" value="Unassembled WGS sequence"/>
</dbReference>
<sequence>GLAVRILGAILAVNLDRLYNFTGGGN</sequence>
<proteinExistence type="predicted"/>
<gene>
    <name evidence="1" type="ORF">XD54_0843</name>
</gene>
<evidence type="ECO:0000313" key="1">
    <source>
        <dbReference type="EMBL" id="KUK17826.1"/>
    </source>
</evidence>
<name>A0A117L1J9_9EURY</name>
<comment type="caution">
    <text evidence="1">The sequence shown here is derived from an EMBL/GenBank/DDBJ whole genome shotgun (WGS) entry which is preliminary data.</text>
</comment>
<organism evidence="1 2">
    <name type="scientific">Thermococcus sibiricus</name>
    <dbReference type="NCBI Taxonomy" id="172049"/>
    <lineage>
        <taxon>Archaea</taxon>
        <taxon>Methanobacteriati</taxon>
        <taxon>Methanobacteriota</taxon>
        <taxon>Thermococci</taxon>
        <taxon>Thermococcales</taxon>
        <taxon>Thermococcaceae</taxon>
        <taxon>Thermococcus</taxon>
    </lineage>
</organism>
<accession>A0A117L1J9</accession>
<evidence type="ECO:0000313" key="2">
    <source>
        <dbReference type="Proteomes" id="UP000053911"/>
    </source>
</evidence>
<reference evidence="2" key="1">
    <citation type="journal article" date="2015" name="MBio">
        <title>Genome-Resolved Metagenomic Analysis Reveals Roles for Candidate Phyla and Other Microbial Community Members in Biogeochemical Transformations in Oil Reservoirs.</title>
        <authorList>
            <person name="Hu P."/>
            <person name="Tom L."/>
            <person name="Singh A."/>
            <person name="Thomas B.C."/>
            <person name="Baker B.J."/>
            <person name="Piceno Y.M."/>
            <person name="Andersen G.L."/>
            <person name="Banfield J.F."/>
        </authorList>
    </citation>
    <scope>NUCLEOTIDE SEQUENCE [LARGE SCALE GENOMIC DNA]</scope>
</reference>